<dbReference type="Proteomes" id="UP000188354">
    <property type="component" value="Chromosome LG06"/>
</dbReference>
<evidence type="ECO:0000259" key="6">
    <source>
        <dbReference type="PROSITE" id="PS51925"/>
    </source>
</evidence>
<dbReference type="GO" id="GO:0001181">
    <property type="term" value="F:RNA polymerase I general transcription initiation factor activity"/>
    <property type="evidence" value="ECO:0007669"/>
    <property type="project" value="UniProtKB-ARBA"/>
</dbReference>
<feature type="domain" description="DM2" evidence="6">
    <location>
        <begin position="338"/>
        <end position="417"/>
    </location>
</feature>
<dbReference type="STRING" id="3871.A0A4P1RHH1"/>
<feature type="region of interest" description="Disordered" evidence="5">
    <location>
        <begin position="163"/>
        <end position="230"/>
    </location>
</feature>
<keyword evidence="9" id="KW-1185">Reference proteome</keyword>
<accession>A0A4P1RHH1</accession>
<dbReference type="AlphaFoldDB" id="A0A4P1RHH1"/>
<dbReference type="CDD" id="cd10567">
    <property type="entry name" value="SWIB-MDM2_like"/>
    <property type="match status" value="2"/>
</dbReference>
<feature type="region of interest" description="Disordered" evidence="5">
    <location>
        <begin position="314"/>
        <end position="338"/>
    </location>
</feature>
<dbReference type="SMART" id="SM00151">
    <property type="entry name" value="SWIB"/>
    <property type="match status" value="2"/>
</dbReference>
<evidence type="ECO:0008006" key="10">
    <source>
        <dbReference type="Google" id="ProtNLM"/>
    </source>
</evidence>
<evidence type="ECO:0000313" key="9">
    <source>
        <dbReference type="Proteomes" id="UP000188354"/>
    </source>
</evidence>
<dbReference type="InterPro" id="IPR036885">
    <property type="entry name" value="SWIB_MDM2_dom_sf"/>
</dbReference>
<dbReference type="Pfam" id="PF08766">
    <property type="entry name" value="DEK_C"/>
    <property type="match status" value="1"/>
</dbReference>
<protein>
    <recommendedName>
        <fullName evidence="10">DM2 domain-containing protein</fullName>
    </recommendedName>
</protein>
<keyword evidence="2" id="KW-0805">Transcription regulation</keyword>
<name>A0A4P1RHH1_LUPAN</name>
<evidence type="ECO:0000313" key="8">
    <source>
        <dbReference type="EMBL" id="OIW10965.1"/>
    </source>
</evidence>
<sequence length="419" mass="48538">MHVTVQNVGYPNIRFSFFPFKTHDRQSHREHTRPRAKKRKHTIARAALVTAPSLLFLNEKRARERVRSIFCLFTFVSSPQIPPLSLLSVLRRLSHITRFILCIYFKMVSESELIGRLREFLRSSDLNTTTTTTVRRQLESDFGIDLSDRKAFIREQVDLFLQTEHQQQQEEEEEEGEEAFKSEQSQGSNSKVEENDDDDDDDEEDKPNHSRNGKKKKKKNKERSNKLGDEVVKKRSGGFCKLCSLSPQLQELMGAPEMARTEVVKQLWAYIREKDLQDPENRRNIICDEPLRAIFGVKSINMFQMNKALSKHIWPLDSDDDSDEPKRKEKRQKGGKSGFLAPLKLSDALANFLGTGESELTRAEVIKKMWDYIKGNNLQDPSDKRKILCDEKLKELFDVDTFNGFTVTKLLAPHFIKTS</sequence>
<dbReference type="Pfam" id="PF02201">
    <property type="entry name" value="SWIB"/>
    <property type="match status" value="2"/>
</dbReference>
<dbReference type="InterPro" id="IPR019835">
    <property type="entry name" value="SWIB_domain"/>
</dbReference>
<dbReference type="InterPro" id="IPR003121">
    <property type="entry name" value="SWIB_MDM2_domain"/>
</dbReference>
<feature type="compositionally biased region" description="Acidic residues" evidence="5">
    <location>
        <begin position="194"/>
        <end position="205"/>
    </location>
</feature>
<keyword evidence="4" id="KW-0539">Nucleus</keyword>
<evidence type="ECO:0000256" key="5">
    <source>
        <dbReference type="SAM" id="MobiDB-lite"/>
    </source>
</evidence>
<gene>
    <name evidence="8" type="ORF">TanjilG_22772</name>
</gene>
<reference evidence="8 9" key="1">
    <citation type="journal article" date="2017" name="Plant Biotechnol. J.">
        <title>A comprehensive draft genome sequence for lupin (Lupinus angustifolius), an emerging health food: insights into plant-microbe interactions and legume evolution.</title>
        <authorList>
            <person name="Hane J.K."/>
            <person name="Ming Y."/>
            <person name="Kamphuis L.G."/>
            <person name="Nelson M.N."/>
            <person name="Garg G."/>
            <person name="Atkins C.A."/>
            <person name="Bayer P.E."/>
            <person name="Bravo A."/>
            <person name="Bringans S."/>
            <person name="Cannon S."/>
            <person name="Edwards D."/>
            <person name="Foley R."/>
            <person name="Gao L.L."/>
            <person name="Harrison M.J."/>
            <person name="Huang W."/>
            <person name="Hurgobin B."/>
            <person name="Li S."/>
            <person name="Liu C.W."/>
            <person name="McGrath A."/>
            <person name="Morahan G."/>
            <person name="Murray J."/>
            <person name="Weller J."/>
            <person name="Jian J."/>
            <person name="Singh K.B."/>
        </authorList>
    </citation>
    <scope>NUCLEOTIDE SEQUENCE [LARGE SCALE GENOMIC DNA]</scope>
    <source>
        <strain evidence="9">cv. Tanjil</strain>
        <tissue evidence="8">Whole plant</tissue>
    </source>
</reference>
<dbReference type="FunFam" id="1.10.245.10:FF:000004">
    <property type="entry name" value="Upstream activation factor subunit"/>
    <property type="match status" value="1"/>
</dbReference>
<keyword evidence="3" id="KW-0804">Transcription</keyword>
<proteinExistence type="predicted"/>
<dbReference type="InterPro" id="IPR014876">
    <property type="entry name" value="DEK_C"/>
</dbReference>
<dbReference type="GO" id="GO:0000500">
    <property type="term" value="C:RNA polymerase I upstream activating factor complex"/>
    <property type="evidence" value="ECO:0007669"/>
    <property type="project" value="UniProtKB-ARBA"/>
</dbReference>
<dbReference type="Gene3D" id="1.10.245.10">
    <property type="entry name" value="SWIB/MDM2 domain"/>
    <property type="match status" value="2"/>
</dbReference>
<evidence type="ECO:0000259" key="7">
    <source>
        <dbReference type="PROSITE" id="PS51998"/>
    </source>
</evidence>
<dbReference type="Gramene" id="OIW10965">
    <property type="protein sequence ID" value="OIW10965"/>
    <property type="gene ID" value="TanjilG_22772"/>
</dbReference>
<feature type="compositionally biased region" description="Basic residues" evidence="5">
    <location>
        <begin position="209"/>
        <end position="221"/>
    </location>
</feature>
<dbReference type="SUPFAM" id="SSF109715">
    <property type="entry name" value="DEK C-terminal domain"/>
    <property type="match status" value="1"/>
</dbReference>
<dbReference type="PROSITE" id="PS51925">
    <property type="entry name" value="SWIB_MDM2"/>
    <property type="match status" value="2"/>
</dbReference>
<comment type="subcellular location">
    <subcellularLocation>
        <location evidence="1">Nucleus</location>
    </subcellularLocation>
</comment>
<feature type="domain" description="DM2" evidence="6">
    <location>
        <begin position="238"/>
        <end position="315"/>
    </location>
</feature>
<dbReference type="PANTHER" id="PTHR13844">
    <property type="entry name" value="SWI/SNF-RELATED MATRIX-ASSOCIATED ACTIN-DEPENDENT REGULATOR OF CHROMATIN SUBFAMILY D"/>
    <property type="match status" value="1"/>
</dbReference>
<evidence type="ECO:0000256" key="4">
    <source>
        <dbReference type="ARBA" id="ARBA00023242"/>
    </source>
</evidence>
<feature type="domain" description="DEK-C" evidence="7">
    <location>
        <begin position="107"/>
        <end position="162"/>
    </location>
</feature>
<dbReference type="EMBL" id="CM007366">
    <property type="protein sequence ID" value="OIW10965.1"/>
    <property type="molecule type" value="Genomic_DNA"/>
</dbReference>
<evidence type="ECO:0000256" key="2">
    <source>
        <dbReference type="ARBA" id="ARBA00023015"/>
    </source>
</evidence>
<evidence type="ECO:0000256" key="1">
    <source>
        <dbReference type="ARBA" id="ARBA00004123"/>
    </source>
</evidence>
<organism evidence="8 9">
    <name type="scientific">Lupinus angustifolius</name>
    <name type="common">Narrow-leaved blue lupine</name>
    <dbReference type="NCBI Taxonomy" id="3871"/>
    <lineage>
        <taxon>Eukaryota</taxon>
        <taxon>Viridiplantae</taxon>
        <taxon>Streptophyta</taxon>
        <taxon>Embryophyta</taxon>
        <taxon>Tracheophyta</taxon>
        <taxon>Spermatophyta</taxon>
        <taxon>Magnoliopsida</taxon>
        <taxon>eudicotyledons</taxon>
        <taxon>Gunneridae</taxon>
        <taxon>Pentapetalae</taxon>
        <taxon>rosids</taxon>
        <taxon>fabids</taxon>
        <taxon>Fabales</taxon>
        <taxon>Fabaceae</taxon>
        <taxon>Papilionoideae</taxon>
        <taxon>50 kb inversion clade</taxon>
        <taxon>genistoids sensu lato</taxon>
        <taxon>core genistoids</taxon>
        <taxon>Genisteae</taxon>
        <taxon>Lupinus</taxon>
    </lineage>
</organism>
<evidence type="ECO:0000256" key="3">
    <source>
        <dbReference type="ARBA" id="ARBA00023163"/>
    </source>
</evidence>
<dbReference type="PROSITE" id="PS51998">
    <property type="entry name" value="DEK_C"/>
    <property type="match status" value="1"/>
</dbReference>
<dbReference type="SUPFAM" id="SSF47592">
    <property type="entry name" value="SWIB/MDM2 domain"/>
    <property type="match status" value="2"/>
</dbReference>
<dbReference type="Gene3D" id="1.10.10.60">
    <property type="entry name" value="Homeodomain-like"/>
    <property type="match status" value="1"/>
</dbReference>